<dbReference type="EMBL" id="CAMGYJ010000002">
    <property type="protein sequence ID" value="CAI0384490.1"/>
    <property type="molecule type" value="Genomic_DNA"/>
</dbReference>
<proteinExistence type="predicted"/>
<evidence type="ECO:0000313" key="2">
    <source>
        <dbReference type="EMBL" id="CAI0384490.1"/>
    </source>
</evidence>
<dbReference type="PANTHER" id="PTHR30345:SF0">
    <property type="entry name" value="DNA DAMAGE-REPAIR_TOLERATION PROTEIN DRT102"/>
    <property type="match status" value="1"/>
</dbReference>
<dbReference type="PANTHER" id="PTHR30345">
    <property type="entry name" value="RIBOSE-5-PHOSPHATE ISOMERASE B"/>
    <property type="match status" value="1"/>
</dbReference>
<dbReference type="Proteomes" id="UP001154282">
    <property type="component" value="Unassembled WGS sequence"/>
</dbReference>
<keyword evidence="3" id="KW-1185">Reference proteome</keyword>
<sequence length="105" mass="11830">MPKIGAASASAAAEEKLAPCALCCLLLVMKGSKRVWNLTKEAKYDLVAGDYLFTPAGDVHRVKYFEDTEFFIKWEGKWDIFFDEEMEAAKVAIDKEAEDGYQLIK</sequence>
<protein>
    <recommendedName>
        <fullName evidence="4">Cupin 2 conserved barrel domain-containing protein</fullName>
    </recommendedName>
</protein>
<organism evidence="2 3">
    <name type="scientific">Linum tenue</name>
    <dbReference type="NCBI Taxonomy" id="586396"/>
    <lineage>
        <taxon>Eukaryota</taxon>
        <taxon>Viridiplantae</taxon>
        <taxon>Streptophyta</taxon>
        <taxon>Embryophyta</taxon>
        <taxon>Tracheophyta</taxon>
        <taxon>Spermatophyta</taxon>
        <taxon>Magnoliopsida</taxon>
        <taxon>eudicotyledons</taxon>
        <taxon>Gunneridae</taxon>
        <taxon>Pentapetalae</taxon>
        <taxon>rosids</taxon>
        <taxon>fabids</taxon>
        <taxon>Malpighiales</taxon>
        <taxon>Linaceae</taxon>
        <taxon>Linum</taxon>
    </lineage>
</organism>
<evidence type="ECO:0008006" key="4">
    <source>
        <dbReference type="Google" id="ProtNLM"/>
    </source>
</evidence>
<dbReference type="EMBL" id="CAMGYJ010000002">
    <property type="protein sequence ID" value="CAI0384169.1"/>
    <property type="molecule type" value="Genomic_DNA"/>
</dbReference>
<accession>A0AAV0HGP3</accession>
<gene>
    <name evidence="1" type="ORF">LITE_LOCUS4311</name>
    <name evidence="2" type="ORF">LITE_LOCUS4413</name>
</gene>
<dbReference type="GO" id="GO:0016853">
    <property type="term" value="F:isomerase activity"/>
    <property type="evidence" value="ECO:0007669"/>
    <property type="project" value="InterPro"/>
</dbReference>
<dbReference type="AlphaFoldDB" id="A0AAV0HGP3"/>
<comment type="caution">
    <text evidence="2">The sequence shown here is derived from an EMBL/GenBank/DDBJ whole genome shotgun (WGS) entry which is preliminary data.</text>
</comment>
<dbReference type="GO" id="GO:0005975">
    <property type="term" value="P:carbohydrate metabolic process"/>
    <property type="evidence" value="ECO:0007669"/>
    <property type="project" value="InterPro"/>
</dbReference>
<dbReference type="InterPro" id="IPR014710">
    <property type="entry name" value="RmlC-like_jellyroll"/>
</dbReference>
<dbReference type="Gene3D" id="2.60.120.10">
    <property type="entry name" value="Jelly Rolls"/>
    <property type="match status" value="1"/>
</dbReference>
<dbReference type="InterPro" id="IPR003500">
    <property type="entry name" value="RpiB_LacA_LacB"/>
</dbReference>
<name>A0AAV0HGP3_9ROSI</name>
<dbReference type="InterPro" id="IPR011051">
    <property type="entry name" value="RmlC_Cupin_sf"/>
</dbReference>
<reference evidence="2" key="1">
    <citation type="submission" date="2022-08" db="EMBL/GenBank/DDBJ databases">
        <authorList>
            <person name="Gutierrez-Valencia J."/>
        </authorList>
    </citation>
    <scope>NUCLEOTIDE SEQUENCE</scope>
</reference>
<dbReference type="SUPFAM" id="SSF51182">
    <property type="entry name" value="RmlC-like cupins"/>
    <property type="match status" value="1"/>
</dbReference>
<evidence type="ECO:0000313" key="3">
    <source>
        <dbReference type="Proteomes" id="UP001154282"/>
    </source>
</evidence>
<evidence type="ECO:0000313" key="1">
    <source>
        <dbReference type="EMBL" id="CAI0384169.1"/>
    </source>
</evidence>